<dbReference type="SUPFAM" id="SSF50998">
    <property type="entry name" value="Quinoprotein alcohol dehydrogenase-like"/>
    <property type="match status" value="1"/>
</dbReference>
<dbReference type="InterPro" id="IPR015943">
    <property type="entry name" value="WD40/YVTN_repeat-like_dom_sf"/>
</dbReference>
<reference evidence="6" key="1">
    <citation type="submission" date="2020-11" db="EMBL/GenBank/DDBJ databases">
        <title>Chlorella ohadii genome sequencing and assembly.</title>
        <authorList>
            <person name="Murik O."/>
            <person name="Treves H."/>
            <person name="Kedem I."/>
            <person name="Shotland Y."/>
            <person name="Kaplan A."/>
        </authorList>
    </citation>
    <scope>NUCLEOTIDE SEQUENCE</scope>
    <source>
        <strain evidence="6">1</strain>
    </source>
</reference>
<dbReference type="InterPro" id="IPR000873">
    <property type="entry name" value="AMP-dep_synth/lig_dom"/>
</dbReference>
<dbReference type="SUPFAM" id="SSF47336">
    <property type="entry name" value="ACP-like"/>
    <property type="match status" value="1"/>
</dbReference>
<feature type="compositionally biased region" description="Low complexity" evidence="4">
    <location>
        <begin position="345"/>
        <end position="372"/>
    </location>
</feature>
<dbReference type="InterPro" id="IPR036736">
    <property type="entry name" value="ACP-like_sf"/>
</dbReference>
<organism evidence="6 7">
    <name type="scientific">Chlorella ohadii</name>
    <dbReference type="NCBI Taxonomy" id="2649997"/>
    <lineage>
        <taxon>Eukaryota</taxon>
        <taxon>Viridiplantae</taxon>
        <taxon>Chlorophyta</taxon>
        <taxon>core chlorophytes</taxon>
        <taxon>Trebouxiophyceae</taxon>
        <taxon>Chlorellales</taxon>
        <taxon>Chlorellaceae</taxon>
        <taxon>Chlorella clade</taxon>
        <taxon>Chlorella</taxon>
    </lineage>
</organism>
<dbReference type="Pfam" id="PF00550">
    <property type="entry name" value="PP-binding"/>
    <property type="match status" value="1"/>
</dbReference>
<dbReference type="Pfam" id="PF13360">
    <property type="entry name" value="PQQ_2"/>
    <property type="match status" value="2"/>
</dbReference>
<keyword evidence="1" id="KW-0596">Phosphopantetheine</keyword>
<dbReference type="Pfam" id="PF13193">
    <property type="entry name" value="AMP-binding_C"/>
    <property type="match status" value="1"/>
</dbReference>
<dbReference type="InterPro" id="IPR045851">
    <property type="entry name" value="AMP-bd_C_sf"/>
</dbReference>
<dbReference type="SUPFAM" id="SSF56801">
    <property type="entry name" value="Acetyl-CoA synthetase-like"/>
    <property type="match status" value="1"/>
</dbReference>
<feature type="coiled-coil region" evidence="3">
    <location>
        <begin position="894"/>
        <end position="921"/>
    </location>
</feature>
<evidence type="ECO:0000313" key="6">
    <source>
        <dbReference type="EMBL" id="KAI7845249.1"/>
    </source>
</evidence>
<keyword evidence="3" id="KW-0175">Coiled coil</keyword>
<proteinExistence type="predicted"/>
<evidence type="ECO:0000259" key="5">
    <source>
        <dbReference type="SMART" id="SM00823"/>
    </source>
</evidence>
<dbReference type="Pfam" id="PF00501">
    <property type="entry name" value="AMP-binding"/>
    <property type="match status" value="1"/>
</dbReference>
<evidence type="ECO:0000256" key="4">
    <source>
        <dbReference type="SAM" id="MobiDB-lite"/>
    </source>
</evidence>
<name>A0AAD5E279_9CHLO</name>
<evidence type="ECO:0000256" key="3">
    <source>
        <dbReference type="SAM" id="Coils"/>
    </source>
</evidence>
<dbReference type="InterPro" id="IPR009081">
    <property type="entry name" value="PP-bd_ACP"/>
</dbReference>
<accession>A0AAD5E279</accession>
<keyword evidence="2" id="KW-0597">Phosphoprotein</keyword>
<dbReference type="SMART" id="SM00823">
    <property type="entry name" value="PKS_PP"/>
    <property type="match status" value="1"/>
</dbReference>
<sequence>MALPDALEQALAGQQAAAVRDCDGSVFSGPQLLRLAAAAARLIQPTGSNAGHAAPSVPPVCAIFLSNSAAYDVAVLAALRLGLAFMPLDPDWPPQRLQQLCDEAQPAAVVWAAAGSPGGHGRPPISGWPLVQLPPLAELLQAGAESAGSQLEAAGQRQAQQEPQPAPASDVCYLLYTSGSTGRPLGVLGTQAGMLNRCRWMQQAHPFQAGDRVAFKTAPAFVDSVWEMFGPLLAGLPLVAVPRSAGRDPAQLLRTLADHSITHCAAVPTLWRSLVAAMRQDGSTAARLRLRLAVSSGEPLPPGLLHDMQQVLPPGCRILNLYGSTEVAADCTAFDCTAWGAQQGQQQGRQQGQHQQQAGEEQPPAEQPSQQQRVPVGQPISGTLVAVLAPEPTTDAAARDGGQPQFGERTAAAAGERAVLPLGSIGEVAVAGVGLAAGYLCAHPAAEAAQRRRFVRLPTQQLSQAQAAGGSVAAAADLPPAFWQQGNICAFLTGDLGWLDAAGCLHLLGRQDHQVKISGVRVDLAEVEAVLSQHPGVAAAAAKLWQLPAGPVLATYVQLAGQPANRGSADGSPATAPAISGSELQQWCKERLPAAAVPQHVLVLPHLPRSAAGKVQRSQLPHPLATAAEAGAEAAAAEAPAAAAADNPFNGAARHGDPASKRPRTDSTAPATTASPLPAAAQPISELTVSRAFAAALGHSEFEATTNLFSIGGNSLMAAQIAGRVAGGDVEAVFSHPTVRSLAAFLAGRPGAAEAAGMAAAAGSRGSQDRGKQPGLPEAALLHARQLDLSGSPQQPAQQQAVQPGRPQLRLAWRAKMLQCVDAAPVFEPAAGSGQQAASSCVVACSHGGDVCCYEADSGKQLWSTVLQDRTDAGLVVCGSQPSCSMQSSGGDVADQQQQAQQQQQQQQQDAQQTAQQQQQQQQYVAVATNGGTLAFLCAADGSLAGSLECGGGIRAPPVIDPWCGLVWQPTHSRQLVVAAAPGRAVAQLALPAAVSAAVTFCAELRLAFVCCLDGSLVTVTVDVVQLAAVAALPAAAAETPGDPAGLCSSSSGADGSCALALAWQHRSSAPLFAPAAPLPGGSIAVAAVDGSVTCLSFRDGSQLWRAAVQGAVFAPMLVLLSSTGPAALLVGTQTGQLAALDPATGRQLGALQLGGKITGMQLLPLQRTATADGSAAEQARQAQPLLAVTLACGIVAVLDAHAWLGGSNAAPQDCCVVDAVQLPADVFAPPAVSSGAGAGVGIAAGCRDDHLYCFHLR</sequence>
<feature type="compositionally biased region" description="Low complexity" evidence="4">
    <location>
        <begin position="666"/>
        <end position="680"/>
    </location>
</feature>
<dbReference type="Gene3D" id="2.130.10.10">
    <property type="entry name" value="YVTN repeat-like/Quinoprotein amine dehydrogenase"/>
    <property type="match status" value="2"/>
</dbReference>
<dbReference type="Gene3D" id="1.10.1200.10">
    <property type="entry name" value="ACP-like"/>
    <property type="match status" value="1"/>
</dbReference>
<evidence type="ECO:0000256" key="1">
    <source>
        <dbReference type="ARBA" id="ARBA00022450"/>
    </source>
</evidence>
<feature type="region of interest" description="Disordered" evidence="4">
    <location>
        <begin position="638"/>
        <end position="680"/>
    </location>
</feature>
<dbReference type="InterPro" id="IPR042099">
    <property type="entry name" value="ANL_N_sf"/>
</dbReference>
<feature type="compositionally biased region" description="Basic and acidic residues" evidence="4">
    <location>
        <begin position="654"/>
        <end position="665"/>
    </location>
</feature>
<dbReference type="Gene3D" id="3.30.300.30">
    <property type="match status" value="1"/>
</dbReference>
<keyword evidence="7" id="KW-1185">Reference proteome</keyword>
<feature type="region of interest" description="Disordered" evidence="4">
    <location>
        <begin position="345"/>
        <end position="375"/>
    </location>
</feature>
<dbReference type="InterPro" id="IPR002372">
    <property type="entry name" value="PQQ_rpt_dom"/>
</dbReference>
<dbReference type="InterPro" id="IPR006162">
    <property type="entry name" value="Ppantetheine_attach_site"/>
</dbReference>
<dbReference type="InterPro" id="IPR020806">
    <property type="entry name" value="PKS_PP-bd"/>
</dbReference>
<dbReference type="AlphaFoldDB" id="A0AAD5E279"/>
<dbReference type="PROSITE" id="PS00012">
    <property type="entry name" value="PHOSPHOPANTETHEINE"/>
    <property type="match status" value="1"/>
</dbReference>
<feature type="domain" description="Polyketide synthase-like phosphopantetheine-binding" evidence="5">
    <location>
        <begin position="686"/>
        <end position="750"/>
    </location>
</feature>
<dbReference type="Gene3D" id="3.40.50.12780">
    <property type="entry name" value="N-terminal domain of ligase-like"/>
    <property type="match status" value="1"/>
</dbReference>
<dbReference type="InterPro" id="IPR011047">
    <property type="entry name" value="Quinoprotein_ADH-like_sf"/>
</dbReference>
<dbReference type="GO" id="GO:0043041">
    <property type="term" value="P:amino acid activation for nonribosomal peptide biosynthetic process"/>
    <property type="evidence" value="ECO:0007669"/>
    <property type="project" value="TreeGrafter"/>
</dbReference>
<gene>
    <name evidence="6" type="ORF">COHA_001291</name>
</gene>
<evidence type="ECO:0000313" key="7">
    <source>
        <dbReference type="Proteomes" id="UP001205105"/>
    </source>
</evidence>
<dbReference type="EMBL" id="JADXDR010000020">
    <property type="protein sequence ID" value="KAI7845249.1"/>
    <property type="molecule type" value="Genomic_DNA"/>
</dbReference>
<dbReference type="InterPro" id="IPR052091">
    <property type="entry name" value="Beta-ala_Activ/Resist"/>
</dbReference>
<comment type="caution">
    <text evidence="6">The sequence shown here is derived from an EMBL/GenBank/DDBJ whole genome shotgun (WGS) entry which is preliminary data.</text>
</comment>
<dbReference type="PANTHER" id="PTHR44394:SF1">
    <property type="entry name" value="BETA-ALANINE-ACTIVATING ENZYME"/>
    <property type="match status" value="1"/>
</dbReference>
<dbReference type="GO" id="GO:0031177">
    <property type="term" value="F:phosphopantetheine binding"/>
    <property type="evidence" value="ECO:0007669"/>
    <property type="project" value="InterPro"/>
</dbReference>
<dbReference type="PANTHER" id="PTHR44394">
    <property type="entry name" value="BETA-ALANINE-ACTIVATING ENZYME"/>
    <property type="match status" value="1"/>
</dbReference>
<protein>
    <recommendedName>
        <fullName evidence="5">Polyketide synthase-like phosphopantetheine-binding domain-containing protein</fullName>
    </recommendedName>
</protein>
<evidence type="ECO:0000256" key="2">
    <source>
        <dbReference type="ARBA" id="ARBA00022553"/>
    </source>
</evidence>
<dbReference type="Proteomes" id="UP001205105">
    <property type="component" value="Unassembled WGS sequence"/>
</dbReference>
<dbReference type="InterPro" id="IPR025110">
    <property type="entry name" value="AMP-bd_C"/>
</dbReference>